<feature type="non-terminal residue" evidence="1">
    <location>
        <position position="1"/>
    </location>
</feature>
<dbReference type="AlphaFoldDB" id="A0A401TBQ0"/>
<evidence type="ECO:0000313" key="1">
    <source>
        <dbReference type="EMBL" id="GCC40025.1"/>
    </source>
</evidence>
<proteinExistence type="predicted"/>
<keyword evidence="2" id="KW-1185">Reference proteome</keyword>
<accession>A0A401TBQ0</accession>
<organism evidence="1 2">
    <name type="scientific">Chiloscyllium punctatum</name>
    <name type="common">Brownbanded bambooshark</name>
    <name type="synonym">Hemiscyllium punctatum</name>
    <dbReference type="NCBI Taxonomy" id="137246"/>
    <lineage>
        <taxon>Eukaryota</taxon>
        <taxon>Metazoa</taxon>
        <taxon>Chordata</taxon>
        <taxon>Craniata</taxon>
        <taxon>Vertebrata</taxon>
        <taxon>Chondrichthyes</taxon>
        <taxon>Elasmobranchii</taxon>
        <taxon>Galeomorphii</taxon>
        <taxon>Galeoidea</taxon>
        <taxon>Orectolobiformes</taxon>
        <taxon>Hemiscylliidae</taxon>
        <taxon>Chiloscyllium</taxon>
    </lineage>
</organism>
<reference evidence="1 2" key="1">
    <citation type="journal article" date="2018" name="Nat. Ecol. Evol.">
        <title>Shark genomes provide insights into elasmobranch evolution and the origin of vertebrates.</title>
        <authorList>
            <person name="Hara Y"/>
            <person name="Yamaguchi K"/>
            <person name="Onimaru K"/>
            <person name="Kadota M"/>
            <person name="Koyanagi M"/>
            <person name="Keeley SD"/>
            <person name="Tatsumi K"/>
            <person name="Tanaka K"/>
            <person name="Motone F"/>
            <person name="Kageyama Y"/>
            <person name="Nozu R"/>
            <person name="Adachi N"/>
            <person name="Nishimura O"/>
            <person name="Nakagawa R"/>
            <person name="Tanegashima C"/>
            <person name="Kiyatake I"/>
            <person name="Matsumoto R"/>
            <person name="Murakumo K"/>
            <person name="Nishida K"/>
            <person name="Terakita A"/>
            <person name="Kuratani S"/>
            <person name="Sato K"/>
            <person name="Hyodo S Kuraku.S."/>
        </authorList>
    </citation>
    <scope>NUCLEOTIDE SEQUENCE [LARGE SCALE GENOMIC DNA]</scope>
</reference>
<dbReference type="EMBL" id="BEZZ01038953">
    <property type="protein sequence ID" value="GCC40025.1"/>
    <property type="molecule type" value="Genomic_DNA"/>
</dbReference>
<sequence length="107" mass="10682">CRKGSPGDVQGFAAAESSLEDGAGQALQNSLRSGGGPAGIEGVAVARDVDVIPALQGLLCWWNCPASRSFPALALASSVTTACGCTGPVTRVVSTYGRSPHTPLAAI</sequence>
<gene>
    <name evidence="1" type="ORF">chiPu_0024412</name>
</gene>
<evidence type="ECO:0000313" key="2">
    <source>
        <dbReference type="Proteomes" id="UP000287033"/>
    </source>
</evidence>
<name>A0A401TBQ0_CHIPU</name>
<protein>
    <submittedName>
        <fullName evidence="1">Uncharacterized protein</fullName>
    </submittedName>
</protein>
<comment type="caution">
    <text evidence="1">The sequence shown here is derived from an EMBL/GenBank/DDBJ whole genome shotgun (WGS) entry which is preliminary data.</text>
</comment>
<dbReference type="Proteomes" id="UP000287033">
    <property type="component" value="Unassembled WGS sequence"/>
</dbReference>